<dbReference type="EMBL" id="AP026708">
    <property type="protein sequence ID" value="BDQ32524.1"/>
    <property type="molecule type" value="Genomic_DNA"/>
</dbReference>
<evidence type="ECO:0000313" key="2">
    <source>
        <dbReference type="Proteomes" id="UP001061361"/>
    </source>
</evidence>
<organism evidence="1 2">
    <name type="scientific">Pseudodesulfovibrio portus</name>
    <dbReference type="NCBI Taxonomy" id="231439"/>
    <lineage>
        <taxon>Bacteria</taxon>
        <taxon>Pseudomonadati</taxon>
        <taxon>Thermodesulfobacteriota</taxon>
        <taxon>Desulfovibrionia</taxon>
        <taxon>Desulfovibrionales</taxon>
        <taxon>Desulfovibrionaceae</taxon>
    </lineage>
</organism>
<evidence type="ECO:0000313" key="1">
    <source>
        <dbReference type="EMBL" id="BDQ32524.1"/>
    </source>
</evidence>
<protein>
    <submittedName>
        <fullName evidence="1">Uncharacterized protein</fullName>
    </submittedName>
</protein>
<name>A0ABN6RNX9_9BACT</name>
<proteinExistence type="predicted"/>
<dbReference type="Proteomes" id="UP001061361">
    <property type="component" value="Chromosome"/>
</dbReference>
<keyword evidence="2" id="KW-1185">Reference proteome</keyword>
<dbReference type="RefSeq" id="WP_264982596.1">
    <property type="nucleotide sequence ID" value="NZ_AP026708.1"/>
</dbReference>
<sequence>MLLSFPNLHPELWPGDSVKDLKFFDPGLVAQPFENGFRPDGLPLDFKTATALINDCINFGQQFKNPAEMAWFGAQTADDFYEGSSMSIQSQLTRAFDDGQGTREEREMKEALSKAQFVLLLAWFFEERLIELDGLEKGVKSAWKDMDQTLGVDEDDRLNDRVVTLGSAESHTGGASDGQAIPFPWKRVVEALPGFIPEDAVLVCADPEIVAAWEEQGIEFSDERDGLKAATCPAWQFACRRRAPEDMPLALRDVTIAVIK</sequence>
<gene>
    <name evidence="1" type="ORF">JCM14722_00660</name>
</gene>
<accession>A0ABN6RNX9</accession>
<reference evidence="1" key="1">
    <citation type="submission" date="2022-08" db="EMBL/GenBank/DDBJ databases">
        <title>Genome Sequence of the sulphate-reducing bacterium, Pseudodesulfovibrio portus JCM14722.</title>
        <authorList>
            <person name="Kondo R."/>
            <person name="Kataoka T."/>
        </authorList>
    </citation>
    <scope>NUCLEOTIDE SEQUENCE</scope>
    <source>
        <strain evidence="1">JCM 14722</strain>
    </source>
</reference>